<feature type="compositionally biased region" description="Basic and acidic residues" evidence="1">
    <location>
        <begin position="26"/>
        <end position="39"/>
    </location>
</feature>
<feature type="compositionally biased region" description="Low complexity" evidence="1">
    <location>
        <begin position="317"/>
        <end position="326"/>
    </location>
</feature>
<dbReference type="RefSeq" id="WP_203856239.1">
    <property type="nucleotide sequence ID" value="NZ_BAAAZQ010000005.1"/>
</dbReference>
<organism evidence="3 4">
    <name type="scientific">Plantactinospora mayteni</name>
    <dbReference type="NCBI Taxonomy" id="566021"/>
    <lineage>
        <taxon>Bacteria</taxon>
        <taxon>Bacillati</taxon>
        <taxon>Actinomycetota</taxon>
        <taxon>Actinomycetes</taxon>
        <taxon>Micromonosporales</taxon>
        <taxon>Micromonosporaceae</taxon>
        <taxon>Plantactinospora</taxon>
    </lineage>
</organism>
<dbReference type="InterPro" id="IPR036390">
    <property type="entry name" value="WH_DNA-bd_sf"/>
</dbReference>
<evidence type="ECO:0000259" key="2">
    <source>
        <dbReference type="Pfam" id="PF12802"/>
    </source>
</evidence>
<feature type="region of interest" description="Disordered" evidence="1">
    <location>
        <begin position="297"/>
        <end position="354"/>
    </location>
</feature>
<dbReference type="InterPro" id="IPR036388">
    <property type="entry name" value="WH-like_DNA-bd_sf"/>
</dbReference>
<dbReference type="InterPro" id="IPR011991">
    <property type="entry name" value="ArsR-like_HTH"/>
</dbReference>
<dbReference type="CDD" id="cd00090">
    <property type="entry name" value="HTH_ARSR"/>
    <property type="match status" value="1"/>
</dbReference>
<accession>A0ABQ4EIQ8</accession>
<sequence length="354" mass="36505">MDNQKLSPSAKLTLDALNAGPGNVHELSERTGRSRSTTDKAINDLAKAGLIVKVEDGGDPADGAPARWQLADPASADGDAVQPEPNGGGEAAEPDPDGAAEADPATPDDPANREASPELAADAQPADAGTSPEDGQDRTALDGEAPPDMQTAPDGEAADQEQATSDGDGTPAGDANPDGEKLAEAEPPKLCRGCQAQMPKICECCWQKTPAYCGTCRRNMPQVRRGEPGEPVILSNGLPKLRPGELEAMVEKVMREQPMPAFAGIVGWTGGRLAVHIPGRSPGAMTNAMRKFAKEGKAELIGDDPERYKLIDAAQPDATTDTNGDTGSDGHGTAGQQEAGQPDAATEPQPDNAG</sequence>
<feature type="region of interest" description="Disordered" evidence="1">
    <location>
        <begin position="55"/>
        <end position="183"/>
    </location>
</feature>
<dbReference type="Gene3D" id="1.10.10.10">
    <property type="entry name" value="Winged helix-like DNA-binding domain superfamily/Winged helix DNA-binding domain"/>
    <property type="match status" value="1"/>
</dbReference>
<evidence type="ECO:0000256" key="1">
    <source>
        <dbReference type="SAM" id="MobiDB-lite"/>
    </source>
</evidence>
<dbReference type="InterPro" id="IPR000835">
    <property type="entry name" value="HTH_MarR-typ"/>
</dbReference>
<keyword evidence="4" id="KW-1185">Reference proteome</keyword>
<dbReference type="EMBL" id="BONX01000007">
    <property type="protein sequence ID" value="GIG94589.1"/>
    <property type="molecule type" value="Genomic_DNA"/>
</dbReference>
<name>A0ABQ4EIQ8_9ACTN</name>
<dbReference type="Pfam" id="PF12802">
    <property type="entry name" value="MarR_2"/>
    <property type="match status" value="1"/>
</dbReference>
<reference evidence="3 4" key="1">
    <citation type="submission" date="2021-01" db="EMBL/GenBank/DDBJ databases">
        <title>Whole genome shotgun sequence of Plantactinospora mayteni NBRC 109088.</title>
        <authorList>
            <person name="Komaki H."/>
            <person name="Tamura T."/>
        </authorList>
    </citation>
    <scope>NUCLEOTIDE SEQUENCE [LARGE SCALE GENOMIC DNA]</scope>
    <source>
        <strain evidence="3 4">NBRC 109088</strain>
    </source>
</reference>
<protein>
    <recommendedName>
        <fullName evidence="2">HTH marR-type domain-containing protein</fullName>
    </recommendedName>
</protein>
<evidence type="ECO:0000313" key="3">
    <source>
        <dbReference type="EMBL" id="GIG94589.1"/>
    </source>
</evidence>
<gene>
    <name evidence="3" type="ORF">Pma05_11620</name>
</gene>
<feature type="compositionally biased region" description="Basic and acidic residues" evidence="1">
    <location>
        <begin position="297"/>
        <end position="310"/>
    </location>
</feature>
<feature type="domain" description="HTH marR-type" evidence="2">
    <location>
        <begin position="6"/>
        <end position="59"/>
    </location>
</feature>
<evidence type="ECO:0000313" key="4">
    <source>
        <dbReference type="Proteomes" id="UP000621500"/>
    </source>
</evidence>
<feature type="region of interest" description="Disordered" evidence="1">
    <location>
        <begin position="1"/>
        <end position="39"/>
    </location>
</feature>
<proteinExistence type="predicted"/>
<dbReference type="SUPFAM" id="SSF46785">
    <property type="entry name" value="Winged helix' DNA-binding domain"/>
    <property type="match status" value="1"/>
</dbReference>
<comment type="caution">
    <text evidence="3">The sequence shown here is derived from an EMBL/GenBank/DDBJ whole genome shotgun (WGS) entry which is preliminary data.</text>
</comment>
<dbReference type="Proteomes" id="UP000621500">
    <property type="component" value="Unassembled WGS sequence"/>
</dbReference>